<dbReference type="SUPFAM" id="SSF48452">
    <property type="entry name" value="TPR-like"/>
    <property type="match status" value="1"/>
</dbReference>
<dbReference type="InterPro" id="IPR018392">
    <property type="entry name" value="LysM"/>
</dbReference>
<accession>A0ABW8JRK0</accession>
<comment type="caution">
    <text evidence="3">The sequence shown here is derived from an EMBL/GenBank/DDBJ whole genome shotgun (WGS) entry which is preliminary data.</text>
</comment>
<reference evidence="3 4" key="1">
    <citation type="submission" date="2020-10" db="EMBL/GenBank/DDBJ databases">
        <title>Phylogeny of dyella-like bacteria.</title>
        <authorList>
            <person name="Fu J."/>
        </authorList>
    </citation>
    <scope>NUCLEOTIDE SEQUENCE [LARGE SCALE GENOMIC DNA]</scope>
    <source>
        <strain evidence="3 4">Gsoil3046</strain>
    </source>
</reference>
<sequence length="280" mass="30048">MLGGCAQFDRLRHRGDHATSAPAAPAPAPAPAAPAEPAPPVRPLGSIINDDLQHGRYAEGEASLRAYLVEHPKDRLAQSMLRQLTADPQRTLGPAGSSHVVQAGESYSTLAQRYLGDAHLFLILARYNGSTQPALLRAGQKLRLPASRRAAGDEPTASAGTDAAAPAARALIESPAARSQRLQRESLELLDAGRDTEALARLDAALAEDPALASDRGSAAGLRQRVVARCHQRAIVLYRDQKLEPAIALWDRVLAVDPSYEPALAYRARAQELQRRLKQL</sequence>
<feature type="region of interest" description="Disordered" evidence="1">
    <location>
        <begin position="16"/>
        <end position="48"/>
    </location>
</feature>
<evidence type="ECO:0000313" key="3">
    <source>
        <dbReference type="EMBL" id="MFK2902905.1"/>
    </source>
</evidence>
<feature type="region of interest" description="Disordered" evidence="1">
    <location>
        <begin position="146"/>
        <end position="165"/>
    </location>
</feature>
<gene>
    <name evidence="3" type="ORF">ISP17_02945</name>
</gene>
<proteinExistence type="predicted"/>
<evidence type="ECO:0000313" key="4">
    <source>
        <dbReference type="Proteomes" id="UP001620460"/>
    </source>
</evidence>
<dbReference type="Pfam" id="PF01476">
    <property type="entry name" value="LysM"/>
    <property type="match status" value="1"/>
</dbReference>
<keyword evidence="4" id="KW-1185">Reference proteome</keyword>
<dbReference type="InterPro" id="IPR011990">
    <property type="entry name" value="TPR-like_helical_dom_sf"/>
</dbReference>
<dbReference type="Proteomes" id="UP001620460">
    <property type="component" value="Unassembled WGS sequence"/>
</dbReference>
<dbReference type="EMBL" id="JADIKM010000001">
    <property type="protein sequence ID" value="MFK2902905.1"/>
    <property type="molecule type" value="Genomic_DNA"/>
</dbReference>
<evidence type="ECO:0000259" key="2">
    <source>
        <dbReference type="PROSITE" id="PS51782"/>
    </source>
</evidence>
<feature type="compositionally biased region" description="Pro residues" evidence="1">
    <location>
        <begin position="24"/>
        <end position="42"/>
    </location>
</feature>
<dbReference type="SMART" id="SM00257">
    <property type="entry name" value="LysM"/>
    <property type="match status" value="1"/>
</dbReference>
<evidence type="ECO:0000256" key="1">
    <source>
        <dbReference type="SAM" id="MobiDB-lite"/>
    </source>
</evidence>
<dbReference type="PROSITE" id="PS51782">
    <property type="entry name" value="LYSM"/>
    <property type="match status" value="1"/>
</dbReference>
<dbReference type="InterPro" id="IPR036779">
    <property type="entry name" value="LysM_dom_sf"/>
</dbReference>
<feature type="domain" description="LysM" evidence="2">
    <location>
        <begin position="97"/>
        <end position="144"/>
    </location>
</feature>
<dbReference type="CDD" id="cd00118">
    <property type="entry name" value="LysM"/>
    <property type="match status" value="1"/>
</dbReference>
<protein>
    <submittedName>
        <fullName evidence="3">LysM peptidoglycan-binding domain-containing protein</fullName>
    </submittedName>
</protein>
<dbReference type="Gene3D" id="1.25.40.10">
    <property type="entry name" value="Tetratricopeptide repeat domain"/>
    <property type="match status" value="1"/>
</dbReference>
<name>A0ABW8JRK0_9GAMM</name>
<organism evidence="3 4">
    <name type="scientific">Dyella ginsengisoli</name>
    <dbReference type="NCBI Taxonomy" id="363848"/>
    <lineage>
        <taxon>Bacteria</taxon>
        <taxon>Pseudomonadati</taxon>
        <taxon>Pseudomonadota</taxon>
        <taxon>Gammaproteobacteria</taxon>
        <taxon>Lysobacterales</taxon>
        <taxon>Rhodanobacteraceae</taxon>
        <taxon>Dyella</taxon>
    </lineage>
</organism>
<dbReference type="Gene3D" id="3.10.350.10">
    <property type="entry name" value="LysM domain"/>
    <property type="match status" value="1"/>
</dbReference>